<dbReference type="OrthoDB" id="1355414at2"/>
<protein>
    <submittedName>
        <fullName evidence="2">Uncharacterized protein</fullName>
    </submittedName>
</protein>
<sequence length="234" mass="26878">MQQFTLDHDGIDKLIRNRRLTFGMTLIVAMVVCPAIARIISERPIAPQTLVVGTGVMVILLIFIIIVGSNQYRRMLESYTFRLEDNVITREQYNTPTITFPLAEITEISRDQKGFYRIKAETWDSYIEIPAHIDDTGKLYELLNKIRPVIEKSSHTSTLKTIGLIIAVVAFLILWNSTDKIIIALCGSVWIGGTIYSYRQTQRDHNIDYGAKDNWSAIIMFIFVVVKIYQRLME</sequence>
<dbReference type="Proteomes" id="UP000189981">
    <property type="component" value="Unassembled WGS sequence"/>
</dbReference>
<dbReference type="RefSeq" id="WP_079701871.1">
    <property type="nucleotide sequence ID" value="NZ_FUYR01000001.1"/>
</dbReference>
<organism evidence="2 3">
    <name type="scientific">Daejeonella lutea</name>
    <dbReference type="NCBI Taxonomy" id="572036"/>
    <lineage>
        <taxon>Bacteria</taxon>
        <taxon>Pseudomonadati</taxon>
        <taxon>Bacteroidota</taxon>
        <taxon>Sphingobacteriia</taxon>
        <taxon>Sphingobacteriales</taxon>
        <taxon>Sphingobacteriaceae</taxon>
        <taxon>Daejeonella</taxon>
    </lineage>
</organism>
<dbReference type="STRING" id="572036.SAMN05661099_1389"/>
<feature type="transmembrane region" description="Helical" evidence="1">
    <location>
        <begin position="210"/>
        <end position="229"/>
    </location>
</feature>
<proteinExistence type="predicted"/>
<dbReference type="EMBL" id="FUYR01000001">
    <property type="protein sequence ID" value="SKB43141.1"/>
    <property type="molecule type" value="Genomic_DNA"/>
</dbReference>
<evidence type="ECO:0000256" key="1">
    <source>
        <dbReference type="SAM" id="Phobius"/>
    </source>
</evidence>
<evidence type="ECO:0000313" key="3">
    <source>
        <dbReference type="Proteomes" id="UP000189981"/>
    </source>
</evidence>
<keyword evidence="1" id="KW-0472">Membrane</keyword>
<feature type="transmembrane region" description="Helical" evidence="1">
    <location>
        <begin position="46"/>
        <end position="67"/>
    </location>
</feature>
<feature type="transmembrane region" description="Helical" evidence="1">
    <location>
        <begin position="20"/>
        <end position="40"/>
    </location>
</feature>
<keyword evidence="1" id="KW-0812">Transmembrane</keyword>
<reference evidence="3" key="1">
    <citation type="submission" date="2017-02" db="EMBL/GenBank/DDBJ databases">
        <authorList>
            <person name="Varghese N."/>
            <person name="Submissions S."/>
        </authorList>
    </citation>
    <scope>NUCLEOTIDE SEQUENCE [LARGE SCALE GENOMIC DNA]</scope>
    <source>
        <strain evidence="3">DSM 22385</strain>
    </source>
</reference>
<evidence type="ECO:0000313" key="2">
    <source>
        <dbReference type="EMBL" id="SKB43141.1"/>
    </source>
</evidence>
<feature type="transmembrane region" description="Helical" evidence="1">
    <location>
        <begin position="157"/>
        <end position="175"/>
    </location>
</feature>
<keyword evidence="1" id="KW-1133">Transmembrane helix</keyword>
<keyword evidence="3" id="KW-1185">Reference proteome</keyword>
<accession>A0A1T5B790</accession>
<feature type="transmembrane region" description="Helical" evidence="1">
    <location>
        <begin position="181"/>
        <end position="198"/>
    </location>
</feature>
<name>A0A1T5B790_9SPHI</name>
<gene>
    <name evidence="2" type="ORF">SAMN05661099_1389</name>
</gene>
<dbReference type="AlphaFoldDB" id="A0A1T5B790"/>